<protein>
    <submittedName>
        <fullName evidence="2">Acyl-CoA hydrolase</fullName>
    </submittedName>
</protein>
<dbReference type="AlphaFoldDB" id="A0A1I1Z910"/>
<gene>
    <name evidence="2" type="ORF">SAMN04515678_10853</name>
</gene>
<evidence type="ECO:0000313" key="2">
    <source>
        <dbReference type="EMBL" id="SFE28251.1"/>
    </source>
</evidence>
<dbReference type="InterPro" id="IPR037171">
    <property type="entry name" value="NagB/RpiA_transferase-like"/>
</dbReference>
<dbReference type="Gene3D" id="3.30.750.70">
    <property type="entry name" value="4-hydroxybutyrate coenzyme like domains"/>
    <property type="match status" value="1"/>
</dbReference>
<evidence type="ECO:0000313" key="3">
    <source>
        <dbReference type="Proteomes" id="UP000325289"/>
    </source>
</evidence>
<dbReference type="InterPro" id="IPR046433">
    <property type="entry name" value="ActCoA_hydro"/>
</dbReference>
<dbReference type="Proteomes" id="UP000325289">
    <property type="component" value="Unassembled WGS sequence"/>
</dbReference>
<dbReference type="InterPro" id="IPR026888">
    <property type="entry name" value="AcetylCoA_hyd_C"/>
</dbReference>
<dbReference type="InterPro" id="IPR038460">
    <property type="entry name" value="AcetylCoA_hyd_C_sf"/>
</dbReference>
<name>A0A1I1Z910_9RHOB</name>
<keyword evidence="3" id="KW-1185">Reference proteome</keyword>
<dbReference type="GO" id="GO:0006083">
    <property type="term" value="P:acetate metabolic process"/>
    <property type="evidence" value="ECO:0007669"/>
    <property type="project" value="InterPro"/>
</dbReference>
<dbReference type="SUPFAM" id="SSF100950">
    <property type="entry name" value="NagB/RpiA/CoA transferase-like"/>
    <property type="match status" value="1"/>
</dbReference>
<evidence type="ECO:0000259" key="1">
    <source>
        <dbReference type="Pfam" id="PF13336"/>
    </source>
</evidence>
<dbReference type="PANTHER" id="PTHR21432:SF20">
    <property type="entry name" value="ACETYL-COA HYDROLASE"/>
    <property type="match status" value="1"/>
</dbReference>
<reference evidence="2 3" key="1">
    <citation type="submission" date="2016-10" db="EMBL/GenBank/DDBJ databases">
        <authorList>
            <person name="Varghese N."/>
            <person name="Submissions S."/>
        </authorList>
    </citation>
    <scope>NUCLEOTIDE SEQUENCE [LARGE SCALE GENOMIC DNA]</scope>
    <source>
        <strain evidence="3">YIM D21,KCTC 23444,ACCC 10710</strain>
    </source>
</reference>
<organism evidence="2 3">
    <name type="scientific">Roseivivax sediminis</name>
    <dbReference type="NCBI Taxonomy" id="936889"/>
    <lineage>
        <taxon>Bacteria</taxon>
        <taxon>Pseudomonadati</taxon>
        <taxon>Pseudomonadota</taxon>
        <taxon>Alphaproteobacteria</taxon>
        <taxon>Rhodobacterales</taxon>
        <taxon>Roseobacteraceae</taxon>
        <taxon>Roseivivax</taxon>
    </lineage>
</organism>
<dbReference type="GO" id="GO:0016787">
    <property type="term" value="F:hydrolase activity"/>
    <property type="evidence" value="ECO:0007669"/>
    <property type="project" value="UniProtKB-KW"/>
</dbReference>
<accession>A0A1I1Z910</accession>
<dbReference type="RefSeq" id="WP_149756410.1">
    <property type="nucleotide sequence ID" value="NZ_FOMS01000008.1"/>
</dbReference>
<dbReference type="Gene3D" id="3.40.1080.20">
    <property type="entry name" value="Acetyl-CoA hydrolase/transferase C-terminal domain"/>
    <property type="match status" value="1"/>
</dbReference>
<dbReference type="GO" id="GO:0008775">
    <property type="term" value="F:acetate CoA-transferase activity"/>
    <property type="evidence" value="ECO:0007669"/>
    <property type="project" value="InterPro"/>
</dbReference>
<dbReference type="PANTHER" id="PTHR21432">
    <property type="entry name" value="ACETYL-COA HYDROLASE-RELATED"/>
    <property type="match status" value="1"/>
</dbReference>
<dbReference type="OrthoDB" id="9801795at2"/>
<keyword evidence="2" id="KW-0378">Hydrolase</keyword>
<dbReference type="Pfam" id="PF13336">
    <property type="entry name" value="AcetylCoA_hyd_C"/>
    <property type="match status" value="1"/>
</dbReference>
<proteinExistence type="predicted"/>
<feature type="domain" description="Acetyl-CoA hydrolase/transferase C-terminal" evidence="1">
    <location>
        <begin position="333"/>
        <end position="494"/>
    </location>
</feature>
<dbReference type="EMBL" id="FOMS01000008">
    <property type="protein sequence ID" value="SFE28251.1"/>
    <property type="molecule type" value="Genomic_DNA"/>
</dbReference>
<sequence>MTPSPVRFDDADAAAREIVARAGPELRVGLPLGLGKPVTLINALTRLAAEDPGLRLSIFTALTLERPAPSSDLAERFLGPAMDRLFGAYPEIDYARMLRDGTLPENIKVQEFFFFAGRWLGTNAAQQDYVSVNYSDACSVLLAQRPNVMLQLLAPGSDRLSLSCNPDISVDLLERRRAGTLDILFAGELHLGLPFMDGPAALPASEPDILLDPAEPFELFSAVNQPVSDAAHAIGLHVARTVPDGGTLQIGIGEIGDAVANALLLRDRGEIAPALAASPFPADGFDETGRFETGLYAVTEMLVDGLLQLFEAGILRREVDGAAIHAGFFVESRDFYARLNDMPPERRAKIAMVPVSYTNTLLGDETGKRNARQGARFVNSAMKVTALGAVVSDTLEDGRVVSGVGGQHDFVTQAHALEGGRSIITLPAVRTSKGKTESNIVWSQANATVPRHLRDIVVTEYGIADLWGRSDAEVIAALIGIADSRFQDDLVRQAKDAGKLPADFEVPPERRDNRPETVRRWLAPFGDALPDFPFGTDFDEVERQLLPALDRMRAAGASRRALLWLAWRGLRTRGDYSAALHRMNLAAPRTWRDRLQAFALKGALDGGARD</sequence>